<dbReference type="SMART" id="SM00516">
    <property type="entry name" value="SEC14"/>
    <property type="match status" value="1"/>
</dbReference>
<dbReference type="SMART" id="SM00404">
    <property type="entry name" value="PTPc_motif"/>
    <property type="match status" value="1"/>
</dbReference>
<evidence type="ECO:0000256" key="9">
    <source>
        <dbReference type="ARBA" id="ARBA00069781"/>
    </source>
</evidence>
<dbReference type="InterPro" id="IPR036865">
    <property type="entry name" value="CRAL-TRIO_dom_sf"/>
</dbReference>
<dbReference type="EMBL" id="HBUF01543600">
    <property type="protein sequence ID" value="CAG6756029.1"/>
    <property type="molecule type" value="Transcribed_RNA"/>
</dbReference>
<dbReference type="GO" id="GO:0048666">
    <property type="term" value="P:neuron development"/>
    <property type="evidence" value="ECO:0007669"/>
    <property type="project" value="UniProtKB-ARBA"/>
</dbReference>
<dbReference type="InterPro" id="IPR029021">
    <property type="entry name" value="Prot-tyrosine_phosphatase-like"/>
</dbReference>
<feature type="compositionally biased region" description="Gly residues" evidence="10">
    <location>
        <begin position="213"/>
        <end position="226"/>
    </location>
</feature>
<dbReference type="FunFam" id="3.40.525.10:FF:000005">
    <property type="entry name" value="Tyrosine-protein phosphatase non-receptor type 9"/>
    <property type="match status" value="1"/>
</dbReference>
<evidence type="ECO:0000256" key="7">
    <source>
        <dbReference type="ARBA" id="ARBA00055430"/>
    </source>
</evidence>
<dbReference type="InterPro" id="IPR001251">
    <property type="entry name" value="CRAL-TRIO_dom"/>
</dbReference>
<evidence type="ECO:0000256" key="1">
    <source>
        <dbReference type="ARBA" id="ARBA00004496"/>
    </source>
</evidence>
<evidence type="ECO:0000256" key="2">
    <source>
        <dbReference type="ARBA" id="ARBA00013064"/>
    </source>
</evidence>
<organism evidence="14">
    <name type="scientific">Cacopsylla melanoneura</name>
    <dbReference type="NCBI Taxonomy" id="428564"/>
    <lineage>
        <taxon>Eukaryota</taxon>
        <taxon>Metazoa</taxon>
        <taxon>Ecdysozoa</taxon>
        <taxon>Arthropoda</taxon>
        <taxon>Hexapoda</taxon>
        <taxon>Insecta</taxon>
        <taxon>Pterygota</taxon>
        <taxon>Neoptera</taxon>
        <taxon>Paraneoptera</taxon>
        <taxon>Hemiptera</taxon>
        <taxon>Sternorrhyncha</taxon>
        <taxon>Psylloidea</taxon>
        <taxon>Psyllidae</taxon>
        <taxon>Psyllinae</taxon>
        <taxon>Cacopsylla</taxon>
    </lineage>
</organism>
<dbReference type="InterPro" id="IPR000387">
    <property type="entry name" value="Tyr_Pase_dom"/>
</dbReference>
<proteinExistence type="inferred from homology"/>
<dbReference type="SMART" id="SM00194">
    <property type="entry name" value="PTPc"/>
    <property type="match status" value="1"/>
</dbReference>
<evidence type="ECO:0000259" key="13">
    <source>
        <dbReference type="PROSITE" id="PS50191"/>
    </source>
</evidence>
<keyword evidence="4" id="KW-0378">Hydrolase</keyword>
<evidence type="ECO:0000259" key="11">
    <source>
        <dbReference type="PROSITE" id="PS50055"/>
    </source>
</evidence>
<evidence type="ECO:0000256" key="4">
    <source>
        <dbReference type="ARBA" id="ARBA00022801"/>
    </source>
</evidence>
<reference evidence="14" key="1">
    <citation type="submission" date="2021-05" db="EMBL/GenBank/DDBJ databases">
        <authorList>
            <person name="Alioto T."/>
            <person name="Alioto T."/>
            <person name="Gomez Garrido J."/>
        </authorList>
    </citation>
    <scope>NUCLEOTIDE SEQUENCE</scope>
</reference>
<dbReference type="AlphaFoldDB" id="A0A8D8PS00"/>
<evidence type="ECO:0000259" key="12">
    <source>
        <dbReference type="PROSITE" id="PS50056"/>
    </source>
</evidence>
<feature type="domain" description="CRAL-TRIO" evidence="13">
    <location>
        <begin position="7"/>
        <end position="166"/>
    </location>
</feature>
<keyword evidence="5" id="KW-0904">Protein phosphatase</keyword>
<dbReference type="PROSITE" id="PS50055">
    <property type="entry name" value="TYR_PHOSPHATASE_PTP"/>
    <property type="match status" value="1"/>
</dbReference>
<sequence>MNFDPSKEPLKSELKTGKFTILPSRDSSGAAIAVFTARCHQTQTSTHQTTLQGILYQLDAALEDVDTQRCGLVFIYDMTESKYSNFDYDLSQKILTLLKGGYPAKLKKVLIVTAPLWFKAPFKILRLFVREKLRDRVYTVSLPQLSVHIPREALPISLGGTVEARHDDWLLACSKLQVMNNNSTTSIGGGEDSECEGGSGGDGIVTNGTGNAPHGGGGSERVGGGVQSDVEGSPLPPPSSASSGFSDDDSLHVDGALISSQGQSIEEFVEAVRSKGRSGLCLEYTEIKTKPPDGLFEVAKLRENQSKNRYTDVLAYDHSRVLLSLQDDVPGSDYINANFVDGYKQKNAFISTQGPMAKTVEDFWRMVWEQQSLVVIMTTRVMERGRNKCEQYWPPSEGMETTYGDFTITTESISTNPDYVLSQLTLANNKTQEDPRTVVHYQFISWPDYGVPESAMSMLQFLAKARQTQASLLAELGDKWAGHPRGPPIIVHCSAGIGRTGTLCTLDICISRLEDCGTVDVRGTVERIRSQRAYSIQMPDQYIFCHLALIEYALSRGLIANKPDLTAFQASDSDTSE</sequence>
<dbReference type="EMBL" id="HBUF01023071">
    <property type="protein sequence ID" value="CAG6611860.1"/>
    <property type="molecule type" value="Transcribed_RNA"/>
</dbReference>
<dbReference type="EC" id="3.1.3.48" evidence="2"/>
<feature type="domain" description="Tyrosine-protein phosphatase" evidence="11">
    <location>
        <begin position="280"/>
        <end position="552"/>
    </location>
</feature>
<dbReference type="Pfam" id="PF00650">
    <property type="entry name" value="CRAL_TRIO"/>
    <property type="match status" value="1"/>
</dbReference>
<feature type="domain" description="Tyrosine specific protein phosphatases" evidence="12">
    <location>
        <begin position="459"/>
        <end position="543"/>
    </location>
</feature>
<dbReference type="GO" id="GO:0004725">
    <property type="term" value="F:protein tyrosine phosphatase activity"/>
    <property type="evidence" value="ECO:0007669"/>
    <property type="project" value="UniProtKB-EC"/>
</dbReference>
<dbReference type="Gene3D" id="3.90.190.10">
    <property type="entry name" value="Protein tyrosine phosphatase superfamily"/>
    <property type="match status" value="1"/>
</dbReference>
<evidence type="ECO:0000256" key="6">
    <source>
        <dbReference type="ARBA" id="ARBA00022990"/>
    </source>
</evidence>
<comment type="similarity">
    <text evidence="8">Belongs to the protein-tyrosine phosphatase family. Non-receptor class 3 subfamily.</text>
</comment>
<dbReference type="PROSITE" id="PS50191">
    <property type="entry name" value="CRAL_TRIO"/>
    <property type="match status" value="1"/>
</dbReference>
<dbReference type="EMBL" id="HBUF01023070">
    <property type="protein sequence ID" value="CAG6611859.1"/>
    <property type="molecule type" value="Transcribed_RNA"/>
</dbReference>
<dbReference type="PANTHER" id="PTHR19134:SF534">
    <property type="entry name" value="LD27988P"/>
    <property type="match status" value="1"/>
</dbReference>
<dbReference type="SUPFAM" id="SSF52799">
    <property type="entry name" value="(Phosphotyrosine protein) phosphatases II"/>
    <property type="match status" value="1"/>
</dbReference>
<dbReference type="PANTHER" id="PTHR19134">
    <property type="entry name" value="RECEPTOR-TYPE TYROSINE-PROTEIN PHOSPHATASE"/>
    <property type="match status" value="1"/>
</dbReference>
<keyword evidence="6" id="KW-0007">Acetylation</keyword>
<evidence type="ECO:0000256" key="5">
    <source>
        <dbReference type="ARBA" id="ARBA00022912"/>
    </source>
</evidence>
<keyword evidence="3" id="KW-0963">Cytoplasm</keyword>
<evidence type="ECO:0000256" key="8">
    <source>
        <dbReference type="ARBA" id="ARBA00060781"/>
    </source>
</evidence>
<dbReference type="PROSITE" id="PS00383">
    <property type="entry name" value="TYR_PHOSPHATASE_1"/>
    <property type="match status" value="1"/>
</dbReference>
<dbReference type="CDD" id="cd00170">
    <property type="entry name" value="SEC14"/>
    <property type="match status" value="1"/>
</dbReference>
<dbReference type="Gene3D" id="3.40.525.10">
    <property type="entry name" value="CRAL-TRIO lipid binding domain"/>
    <property type="match status" value="1"/>
</dbReference>
<comment type="function">
    <text evidence="7">Protein-tyrosine phosphatase that could participate in the transfer of hydrophobic ligands or in functions of the Golgi apparatus.</text>
</comment>
<comment type="subcellular location">
    <subcellularLocation>
        <location evidence="1">Cytoplasm</location>
    </subcellularLocation>
</comment>
<dbReference type="InterPro" id="IPR000242">
    <property type="entry name" value="PTP_cat"/>
</dbReference>
<dbReference type="PRINTS" id="PR00700">
    <property type="entry name" value="PRTYPHPHTASE"/>
</dbReference>
<evidence type="ECO:0000256" key="10">
    <source>
        <dbReference type="SAM" id="MobiDB-lite"/>
    </source>
</evidence>
<evidence type="ECO:0000256" key="3">
    <source>
        <dbReference type="ARBA" id="ARBA00022490"/>
    </source>
</evidence>
<dbReference type="InterPro" id="IPR016130">
    <property type="entry name" value="Tyr_Pase_AS"/>
</dbReference>
<dbReference type="Pfam" id="PF00102">
    <property type="entry name" value="Y_phosphatase"/>
    <property type="match status" value="1"/>
</dbReference>
<dbReference type="InterPro" id="IPR050348">
    <property type="entry name" value="Protein-Tyr_Phosphatase"/>
</dbReference>
<protein>
    <recommendedName>
        <fullName evidence="9">Tyrosine-protein phosphatase non-receptor type 9</fullName>
        <ecNumber evidence="2">3.1.3.48</ecNumber>
    </recommendedName>
</protein>
<keyword evidence="14" id="KW-0675">Receptor</keyword>
<dbReference type="PROSITE" id="PS50056">
    <property type="entry name" value="TYR_PHOSPHATASE_2"/>
    <property type="match status" value="1"/>
</dbReference>
<dbReference type="InterPro" id="IPR003595">
    <property type="entry name" value="Tyr_Pase_cat"/>
</dbReference>
<accession>A0A8D8PS00</accession>
<evidence type="ECO:0000313" key="14">
    <source>
        <dbReference type="EMBL" id="CAG6611859.1"/>
    </source>
</evidence>
<dbReference type="FunFam" id="3.90.190.10:FF:000026">
    <property type="entry name" value="tyrosine-protein phosphatase non-receptor type 9"/>
    <property type="match status" value="1"/>
</dbReference>
<dbReference type="GO" id="GO:0005737">
    <property type="term" value="C:cytoplasm"/>
    <property type="evidence" value="ECO:0007669"/>
    <property type="project" value="UniProtKB-SubCell"/>
</dbReference>
<feature type="region of interest" description="Disordered" evidence="10">
    <location>
        <begin position="184"/>
        <end position="252"/>
    </location>
</feature>
<name>A0A8D8PS00_9HEMI</name>
<dbReference type="SUPFAM" id="SSF52087">
    <property type="entry name" value="CRAL/TRIO domain"/>
    <property type="match status" value="1"/>
</dbReference>